<dbReference type="RefSeq" id="WP_048576566.1">
    <property type="nucleotide sequence ID" value="NZ_CP047218.1"/>
</dbReference>
<protein>
    <submittedName>
        <fullName evidence="1">Transcription factor</fullName>
    </submittedName>
</protein>
<dbReference type="InterPro" id="IPR011660">
    <property type="entry name" value="VapB-like"/>
</dbReference>
<accession>A0A6P1GE89</accession>
<gene>
    <name evidence="1" type="ORF">GS397_06270</name>
</gene>
<evidence type="ECO:0000313" key="1">
    <source>
        <dbReference type="EMBL" id="QHD66700.1"/>
    </source>
</evidence>
<name>A0A6P1GE89_SPHYA</name>
<dbReference type="AlphaFoldDB" id="A0A6P1GE89"/>
<proteinExistence type="predicted"/>
<dbReference type="Proteomes" id="UP000464086">
    <property type="component" value="Chromosome"/>
</dbReference>
<evidence type="ECO:0000313" key="2">
    <source>
        <dbReference type="Proteomes" id="UP000464086"/>
    </source>
</evidence>
<reference evidence="1 2" key="1">
    <citation type="submission" date="2019-12" db="EMBL/GenBank/DDBJ databases">
        <title>Functional and genomic insights into the Sphingobium yanoikuyae YC-JY1, a bacterium efficiently degrading bisphenol A.</title>
        <authorList>
            <person name="Jia Y."/>
            <person name="Li X."/>
            <person name="Wang J."/>
            <person name="Eltoukhy A."/>
            <person name="Lamraoui I."/>
            <person name="Yan Y."/>
        </authorList>
    </citation>
    <scope>NUCLEOTIDE SEQUENCE [LARGE SCALE GENOMIC DNA]</scope>
    <source>
        <strain evidence="1 2">YC-JY1</strain>
    </source>
</reference>
<organism evidence="1 2">
    <name type="scientific">Sphingobium yanoikuyae</name>
    <name type="common">Sphingomonas yanoikuyae</name>
    <dbReference type="NCBI Taxonomy" id="13690"/>
    <lineage>
        <taxon>Bacteria</taxon>
        <taxon>Pseudomonadati</taxon>
        <taxon>Pseudomonadota</taxon>
        <taxon>Alphaproteobacteria</taxon>
        <taxon>Sphingomonadales</taxon>
        <taxon>Sphingomonadaceae</taxon>
        <taxon>Sphingobium</taxon>
    </lineage>
</organism>
<dbReference type="Pfam" id="PF07704">
    <property type="entry name" value="PSK_trans_fac"/>
    <property type="match status" value="1"/>
</dbReference>
<dbReference type="EMBL" id="CP047218">
    <property type="protein sequence ID" value="QHD66700.1"/>
    <property type="molecule type" value="Genomic_DNA"/>
</dbReference>
<sequence>MSGTLNIKDPEAHRLALAIAQETGEPMTRVVIEALRDRLSRIERQRERASVSELLTIAGRAAKLVTKPYSTHGDELYDSDGLPK</sequence>